<proteinExistence type="predicted"/>
<comment type="caution">
    <text evidence="1">The sequence shown here is derived from an EMBL/GenBank/DDBJ whole genome shotgun (WGS) entry which is preliminary data.</text>
</comment>
<gene>
    <name evidence="1" type="ORF">FXF47_02870</name>
</gene>
<organism evidence="1 2">
    <name type="scientific">Candidatus Mcinerneyibacterium aminivorans</name>
    <dbReference type="NCBI Taxonomy" id="2703815"/>
    <lineage>
        <taxon>Bacteria</taxon>
        <taxon>Candidatus Macinerneyibacteriota</taxon>
        <taxon>Candidatus Mcinerneyibacteria</taxon>
        <taxon>Candidatus Mcinerneyibacteriales</taxon>
        <taxon>Candidatus Mcinerneyibacteriaceae</taxon>
        <taxon>Candidatus Mcinerneyibacterium</taxon>
    </lineage>
</organism>
<evidence type="ECO:0008006" key="3">
    <source>
        <dbReference type="Google" id="ProtNLM"/>
    </source>
</evidence>
<dbReference type="SUPFAM" id="SSF48452">
    <property type="entry name" value="TPR-like"/>
    <property type="match status" value="1"/>
</dbReference>
<dbReference type="Gene3D" id="1.25.40.10">
    <property type="entry name" value="Tetratricopeptide repeat domain"/>
    <property type="match status" value="1"/>
</dbReference>
<keyword evidence="2" id="KW-1185">Reference proteome</keyword>
<evidence type="ECO:0000313" key="2">
    <source>
        <dbReference type="Proteomes" id="UP000324143"/>
    </source>
</evidence>
<dbReference type="InterPro" id="IPR011990">
    <property type="entry name" value="TPR-like_helical_dom_sf"/>
</dbReference>
<name>A0A5D0MGL6_9BACT</name>
<evidence type="ECO:0000313" key="1">
    <source>
        <dbReference type="EMBL" id="TYB31552.1"/>
    </source>
</evidence>
<dbReference type="Proteomes" id="UP000324143">
    <property type="component" value="Unassembled WGS sequence"/>
</dbReference>
<reference evidence="1" key="1">
    <citation type="submission" date="2019-08" db="EMBL/GenBank/DDBJ databases">
        <title>Genomic characterization of a novel candidate phylum (ARYD3) from a high temperature, high salinity tertiary oil reservoir in north central Oklahoma, USA.</title>
        <authorList>
            <person name="Youssef N.H."/>
            <person name="Yadav A."/>
            <person name="Elshahed M.S."/>
        </authorList>
    </citation>
    <scope>NUCLEOTIDE SEQUENCE [LARGE SCALE GENOMIC DNA]</scope>
    <source>
        <strain evidence="1">ARYD3</strain>
    </source>
</reference>
<protein>
    <recommendedName>
        <fullName evidence="3">Tetratricopeptide repeat protein</fullName>
    </recommendedName>
</protein>
<dbReference type="EMBL" id="VSIX01000032">
    <property type="protein sequence ID" value="TYB31552.1"/>
    <property type="molecule type" value="Genomic_DNA"/>
</dbReference>
<sequence length="413" mass="48622">MKRILNLALILFIIISTNFGYISRYLELDKNSLEYNFIRNPSSFEIAKSVLVSYGITTSKEISLYSSIINQTASDIENKFNKKSKIEFAKFIFQYMHDNILKKYSEHAYRLDTLLDSGDYNCISSTIFYNILLIKKGYNPQMVLTRDHTFTILNIDGNDIFIENTSEAGFNYINNPHLINREELVSRLQKDKHIVLNQKEMILSIYANRIYYINGPEKAFQISLKALALDPESIAKYNNIQAGFFNYLQYLTKNEKNYEKSYSITQEAVESLKSYPFLLNRYKIDVNNYLILLVENQDFEKALTILQNSSEYISDIDFINEMNFYININYGNFYFSNQNYEKAYSKFMISYEINSRNSTINKNLNSTFIMWAQQNFKNDNYTKAEEIINKGLEIFPESPPLNKMRNYLNKIDY</sequence>
<accession>A0A5D0MGL6</accession>
<dbReference type="AlphaFoldDB" id="A0A5D0MGL6"/>